<keyword evidence="3" id="KW-1185">Reference proteome</keyword>
<sequence>MYTDEWKDAVLGVMTALRELRVLGVSTLEVMDALESAALDSQENTLSPQLKVLHLEVLDSSVLNDISPSEFAIRLHRPLARRAERGLVLDNLPEATLQASSGNPLGPSAKLVQANDVNASSSSGASTSFKRPSSPRTSPNPLHHPASVSVLLQPDLMTLDLLNDRETNNRNPPGSLPLTPRAPSKIKTLRSLTPQAAANLMAESTQPVCPAVTRSPTLA</sequence>
<dbReference type="RefSeq" id="XP_007397552.1">
    <property type="nucleotide sequence ID" value="XM_007397490.1"/>
</dbReference>
<dbReference type="EMBL" id="JH930473">
    <property type="protein sequence ID" value="EKM54877.1"/>
    <property type="molecule type" value="Genomic_DNA"/>
</dbReference>
<feature type="region of interest" description="Disordered" evidence="1">
    <location>
        <begin position="117"/>
        <end position="146"/>
    </location>
</feature>
<reference evidence="2 3" key="1">
    <citation type="journal article" date="2012" name="BMC Genomics">
        <title>Comparative genomics of the white-rot fungi, Phanerochaete carnosa and P. chrysosporium, to elucidate the genetic basis of the distinct wood types they colonize.</title>
        <authorList>
            <person name="Suzuki H."/>
            <person name="MacDonald J."/>
            <person name="Syed K."/>
            <person name="Salamov A."/>
            <person name="Hori C."/>
            <person name="Aerts A."/>
            <person name="Henrissat B."/>
            <person name="Wiebenga A."/>
            <person name="vanKuyk P.A."/>
            <person name="Barry K."/>
            <person name="Lindquist E."/>
            <person name="LaButti K."/>
            <person name="Lapidus A."/>
            <person name="Lucas S."/>
            <person name="Coutinho P."/>
            <person name="Gong Y."/>
            <person name="Samejima M."/>
            <person name="Mahadevan R."/>
            <person name="Abou-Zaid M."/>
            <person name="de Vries R.P."/>
            <person name="Igarashi K."/>
            <person name="Yadav J.S."/>
            <person name="Grigoriev I.V."/>
            <person name="Master E.R."/>
        </authorList>
    </citation>
    <scope>NUCLEOTIDE SEQUENCE [LARGE SCALE GENOMIC DNA]</scope>
    <source>
        <strain evidence="2 3">HHB-10118-sp</strain>
    </source>
</reference>
<protein>
    <submittedName>
        <fullName evidence="2">Uncharacterized protein</fullName>
    </submittedName>
</protein>
<evidence type="ECO:0000313" key="2">
    <source>
        <dbReference type="EMBL" id="EKM54877.1"/>
    </source>
</evidence>
<organism evidence="2 3">
    <name type="scientific">Phanerochaete carnosa (strain HHB-10118-sp)</name>
    <name type="common">White-rot fungus</name>
    <name type="synonym">Peniophora carnosa</name>
    <dbReference type="NCBI Taxonomy" id="650164"/>
    <lineage>
        <taxon>Eukaryota</taxon>
        <taxon>Fungi</taxon>
        <taxon>Dikarya</taxon>
        <taxon>Basidiomycota</taxon>
        <taxon>Agaricomycotina</taxon>
        <taxon>Agaricomycetes</taxon>
        <taxon>Polyporales</taxon>
        <taxon>Phanerochaetaceae</taxon>
        <taxon>Phanerochaete</taxon>
    </lineage>
</organism>
<evidence type="ECO:0000313" key="3">
    <source>
        <dbReference type="Proteomes" id="UP000008370"/>
    </source>
</evidence>
<evidence type="ECO:0000256" key="1">
    <source>
        <dbReference type="SAM" id="MobiDB-lite"/>
    </source>
</evidence>
<feature type="compositionally biased region" description="Low complexity" evidence="1">
    <location>
        <begin position="119"/>
        <end position="128"/>
    </location>
</feature>
<dbReference type="InParanoid" id="K5WWQ2"/>
<dbReference type="KEGG" id="pco:PHACADRAFT_197310"/>
<gene>
    <name evidence="2" type="ORF">PHACADRAFT_197310</name>
</gene>
<dbReference type="AlphaFoldDB" id="K5WWQ2"/>
<dbReference type="HOGENOM" id="CLU_1261925_0_0_1"/>
<proteinExistence type="predicted"/>
<feature type="compositionally biased region" description="Polar residues" evidence="1">
    <location>
        <begin position="129"/>
        <end position="140"/>
    </location>
</feature>
<name>K5WWQ2_PHACS</name>
<dbReference type="Proteomes" id="UP000008370">
    <property type="component" value="Unassembled WGS sequence"/>
</dbReference>
<accession>K5WWQ2</accession>
<dbReference type="GeneID" id="18911213"/>